<keyword evidence="6" id="KW-0851">Voltage-gated channel</keyword>
<dbReference type="GO" id="GO:0005886">
    <property type="term" value="C:plasma membrane"/>
    <property type="evidence" value="ECO:0007669"/>
    <property type="project" value="UniProtKB-SubCell"/>
</dbReference>
<organism evidence="17 18">
    <name type="scientific">Massarina eburnea CBS 473.64</name>
    <dbReference type="NCBI Taxonomy" id="1395130"/>
    <lineage>
        <taxon>Eukaryota</taxon>
        <taxon>Fungi</taxon>
        <taxon>Dikarya</taxon>
        <taxon>Ascomycota</taxon>
        <taxon>Pezizomycotina</taxon>
        <taxon>Dothideomycetes</taxon>
        <taxon>Pleosporomycetidae</taxon>
        <taxon>Pleosporales</taxon>
        <taxon>Massarineae</taxon>
        <taxon>Massarinaceae</taxon>
        <taxon>Massarina</taxon>
    </lineage>
</organism>
<evidence type="ECO:0000256" key="11">
    <source>
        <dbReference type="ARBA" id="ARBA00023303"/>
    </source>
</evidence>
<dbReference type="GO" id="GO:0034702">
    <property type="term" value="C:monoatomic ion channel complex"/>
    <property type="evidence" value="ECO:0007669"/>
    <property type="project" value="UniProtKB-KW"/>
</dbReference>
<keyword evidence="3" id="KW-0813">Transport</keyword>
<evidence type="ECO:0000256" key="6">
    <source>
        <dbReference type="ARBA" id="ARBA00022882"/>
    </source>
</evidence>
<gene>
    <name evidence="17" type="ORF">P280DRAFT_467776</name>
</gene>
<feature type="transmembrane region" description="Helical" evidence="15">
    <location>
        <begin position="83"/>
        <end position="103"/>
    </location>
</feature>
<evidence type="ECO:0000256" key="2">
    <source>
        <dbReference type="ARBA" id="ARBA00015897"/>
    </source>
</evidence>
<evidence type="ECO:0000259" key="16">
    <source>
        <dbReference type="Pfam" id="PF00520"/>
    </source>
</evidence>
<keyword evidence="18" id="KW-1185">Reference proteome</keyword>
<dbReference type="InterPro" id="IPR031846">
    <property type="entry name" value="Hvcn1"/>
</dbReference>
<feature type="region of interest" description="Disordered" evidence="14">
    <location>
        <begin position="1"/>
        <end position="21"/>
    </location>
</feature>
<dbReference type="GO" id="GO:0030171">
    <property type="term" value="F:voltage-gated proton channel activity"/>
    <property type="evidence" value="ECO:0007669"/>
    <property type="project" value="InterPro"/>
</dbReference>
<evidence type="ECO:0000256" key="9">
    <source>
        <dbReference type="ARBA" id="ARBA00023065"/>
    </source>
</evidence>
<evidence type="ECO:0000256" key="4">
    <source>
        <dbReference type="ARBA" id="ARBA00022475"/>
    </source>
</evidence>
<evidence type="ECO:0000256" key="7">
    <source>
        <dbReference type="ARBA" id="ARBA00022989"/>
    </source>
</evidence>
<accession>A0A6A6S4A5</accession>
<dbReference type="AlphaFoldDB" id="A0A6A6S4A5"/>
<evidence type="ECO:0000256" key="1">
    <source>
        <dbReference type="ARBA" id="ARBA00004651"/>
    </source>
</evidence>
<keyword evidence="8 13" id="KW-0175">Coiled coil</keyword>
<evidence type="ECO:0000256" key="12">
    <source>
        <dbReference type="ARBA" id="ARBA00031989"/>
    </source>
</evidence>
<comment type="subcellular location">
    <subcellularLocation>
        <location evidence="1">Cell membrane</location>
        <topology evidence="1">Multi-pass membrane protein</topology>
    </subcellularLocation>
</comment>
<evidence type="ECO:0000256" key="10">
    <source>
        <dbReference type="ARBA" id="ARBA00023136"/>
    </source>
</evidence>
<evidence type="ECO:0000313" key="17">
    <source>
        <dbReference type="EMBL" id="KAF2642420.1"/>
    </source>
</evidence>
<protein>
    <recommendedName>
        <fullName evidence="2">Voltage-gated hydrogen channel 1</fullName>
    </recommendedName>
    <alternativeName>
        <fullName evidence="12">Hydrogen voltage-gated channel 1</fullName>
    </alternativeName>
</protein>
<dbReference type="InterPro" id="IPR005821">
    <property type="entry name" value="Ion_trans_dom"/>
</dbReference>
<evidence type="ECO:0000256" key="14">
    <source>
        <dbReference type="SAM" id="MobiDB-lite"/>
    </source>
</evidence>
<proteinExistence type="predicted"/>
<dbReference type="Gene3D" id="1.20.120.350">
    <property type="entry name" value="Voltage-gated potassium channels. Chain C"/>
    <property type="match status" value="1"/>
</dbReference>
<evidence type="ECO:0000256" key="13">
    <source>
        <dbReference type="SAM" id="Coils"/>
    </source>
</evidence>
<keyword evidence="7 15" id="KW-1133">Transmembrane helix</keyword>
<feature type="coiled-coil region" evidence="13">
    <location>
        <begin position="159"/>
        <end position="193"/>
    </location>
</feature>
<evidence type="ECO:0000313" key="18">
    <source>
        <dbReference type="Proteomes" id="UP000799753"/>
    </source>
</evidence>
<keyword evidence="10 15" id="KW-0472">Membrane</keyword>
<keyword evidence="9" id="KW-0406">Ion transport</keyword>
<dbReference type="Pfam" id="PF00520">
    <property type="entry name" value="Ion_trans"/>
    <property type="match status" value="1"/>
</dbReference>
<reference evidence="17" key="1">
    <citation type="journal article" date="2020" name="Stud. Mycol.">
        <title>101 Dothideomycetes genomes: a test case for predicting lifestyles and emergence of pathogens.</title>
        <authorList>
            <person name="Haridas S."/>
            <person name="Albert R."/>
            <person name="Binder M."/>
            <person name="Bloem J."/>
            <person name="Labutti K."/>
            <person name="Salamov A."/>
            <person name="Andreopoulos B."/>
            <person name="Baker S."/>
            <person name="Barry K."/>
            <person name="Bills G."/>
            <person name="Bluhm B."/>
            <person name="Cannon C."/>
            <person name="Castanera R."/>
            <person name="Culley D."/>
            <person name="Daum C."/>
            <person name="Ezra D."/>
            <person name="Gonzalez J."/>
            <person name="Henrissat B."/>
            <person name="Kuo A."/>
            <person name="Liang C."/>
            <person name="Lipzen A."/>
            <person name="Lutzoni F."/>
            <person name="Magnuson J."/>
            <person name="Mondo S."/>
            <person name="Nolan M."/>
            <person name="Ohm R."/>
            <person name="Pangilinan J."/>
            <person name="Park H.-J."/>
            <person name="Ramirez L."/>
            <person name="Alfaro M."/>
            <person name="Sun H."/>
            <person name="Tritt A."/>
            <person name="Yoshinaga Y."/>
            <person name="Zwiers L.-H."/>
            <person name="Turgeon B."/>
            <person name="Goodwin S."/>
            <person name="Spatafora J."/>
            <person name="Crous P."/>
            <person name="Grigoriev I."/>
        </authorList>
    </citation>
    <scope>NUCLEOTIDE SEQUENCE</scope>
    <source>
        <strain evidence="17">CBS 473.64</strain>
    </source>
</reference>
<evidence type="ECO:0000256" key="3">
    <source>
        <dbReference type="ARBA" id="ARBA00022448"/>
    </source>
</evidence>
<dbReference type="SUPFAM" id="SSF81324">
    <property type="entry name" value="Voltage-gated potassium channels"/>
    <property type="match status" value="1"/>
</dbReference>
<feature type="domain" description="Ion transport" evidence="16">
    <location>
        <begin position="40"/>
        <end position="156"/>
    </location>
</feature>
<dbReference type="PANTHER" id="PTHR46480">
    <property type="entry name" value="F20B24.22"/>
    <property type="match status" value="1"/>
</dbReference>
<feature type="transmembrane region" description="Helical" evidence="15">
    <location>
        <begin position="42"/>
        <end position="63"/>
    </location>
</feature>
<sequence>MSTTPLLSPSPSLQTQPQEDLEANSRPSIRQHLRHFFTTQTFHYSVLVLVALDVACMFADIIIDLETCSRGKSHEVASALEALKYTSLVFSSIFMLELLLSMFAFGKSYFSSTFHIFDAAIILTSFIFEISLQGIEEEVASLIVVLRLLRVVKIVDEISVGAEQKMTELEERCVEAEEEVKRLREEVRRLRNLGSE</sequence>
<evidence type="ECO:0000256" key="5">
    <source>
        <dbReference type="ARBA" id="ARBA00022692"/>
    </source>
</evidence>
<keyword evidence="11" id="KW-0407">Ion channel</keyword>
<dbReference type="EMBL" id="MU006781">
    <property type="protein sequence ID" value="KAF2642420.1"/>
    <property type="molecule type" value="Genomic_DNA"/>
</dbReference>
<feature type="compositionally biased region" description="Low complexity" evidence="14">
    <location>
        <begin position="1"/>
        <end position="18"/>
    </location>
</feature>
<keyword evidence="5 15" id="KW-0812">Transmembrane</keyword>
<name>A0A6A6S4A5_9PLEO</name>
<keyword evidence="4" id="KW-1003">Cell membrane</keyword>
<dbReference type="Proteomes" id="UP000799753">
    <property type="component" value="Unassembled WGS sequence"/>
</dbReference>
<dbReference type="OrthoDB" id="427456at2759"/>
<dbReference type="PANTHER" id="PTHR46480:SF1">
    <property type="entry name" value="VOLTAGE-GATED HYDROGEN CHANNEL 1"/>
    <property type="match status" value="1"/>
</dbReference>
<evidence type="ECO:0000256" key="8">
    <source>
        <dbReference type="ARBA" id="ARBA00023054"/>
    </source>
</evidence>
<evidence type="ECO:0000256" key="15">
    <source>
        <dbReference type="SAM" id="Phobius"/>
    </source>
</evidence>
<dbReference type="InterPro" id="IPR027359">
    <property type="entry name" value="Volt_channel_dom_sf"/>
</dbReference>